<dbReference type="Gene3D" id="1.10.150.20">
    <property type="entry name" value="5' to 3' exonuclease, C-terminal subdomain"/>
    <property type="match status" value="2"/>
</dbReference>
<feature type="binding site" evidence="14">
    <location>
        <position position="406"/>
    </location>
    <ligand>
        <name>Zn(2+)</name>
        <dbReference type="ChEBI" id="CHEBI:29105"/>
    </ligand>
</feature>
<evidence type="ECO:0000313" key="18">
    <source>
        <dbReference type="Proteomes" id="UP000176326"/>
    </source>
</evidence>
<feature type="binding site" evidence="14">
    <location>
        <begin position="83"/>
        <end position="84"/>
    </location>
    <ligand>
        <name>NAD(+)</name>
        <dbReference type="ChEBI" id="CHEBI:57540"/>
    </ligand>
</feature>
<keyword evidence="11 14" id="KW-0234">DNA repair</keyword>
<keyword evidence="8 14" id="KW-0862">Zinc</keyword>
<name>A0A1G2ERE8_9BACT</name>
<dbReference type="PROSITE" id="PS50172">
    <property type="entry name" value="BRCT"/>
    <property type="match status" value="1"/>
</dbReference>
<sequence length="661" mass="74802">MNKEDAKKRIEKLKETINHHRYLYHVLDKQEISDSALDSLKKELFDLEQQFPDLTTPDSPTQRIGGKPLERFGKIRHSKPMLSFNDAFSEQDMRDWLERIKTLIRKSYGGQGNIDFFAELKIDGLAVEIVYENGLLNTGSTRGNGIIGEDITQNLKTIEAIPLKINSKNLTVRGEVFISKKEFERVNKERKKTGEAEYANPRNLAAGSVRQLDPKITQLRRLDFFAYDIVDLETKTHEGKHKILKENGFKINSNNKYCRDISEVFEYYEEIKKIRDKIPYHIDGIVVLVNDSKIFEKLGTVGKAPRGAIAFKFPGYEATTIAEDIKVQVGRTGVLTPVAYLKPVNVGGATISRATLHNEDEIKRLDIRIGDTVIVGRAGDVIPDIIRVLKEMRTGGEREFKMPGKCPSCGSRVIRASGEAAHRCSNPNCFSAKKEYFYHFVSRKAFNIEGLGPKIIDQLFENNLISDTADIFMLEEGDLLLLERFAEKSAKKLINSIRAKRKIELPKLIYSLGIRNVGEETAIDLAEKFLSLEKLETSSIEDLKKIKDIGPVSAESIFRWFREEENKRFLEKLKKYVDIFFSRKKERIFEGKTFVLTGILGGITREEAKSKIRGAGGAVSGSVSSKTDYVVTGENPGSKIKKAKELGVKIVSEQEFLGLFE</sequence>
<evidence type="ECO:0000256" key="10">
    <source>
        <dbReference type="ARBA" id="ARBA00023027"/>
    </source>
</evidence>
<dbReference type="GO" id="GO:0003677">
    <property type="term" value="F:DNA binding"/>
    <property type="evidence" value="ECO:0007669"/>
    <property type="project" value="InterPro"/>
</dbReference>
<dbReference type="InterPro" id="IPR003583">
    <property type="entry name" value="Hlx-hairpin-Hlx_DNA-bd_motif"/>
</dbReference>
<dbReference type="Pfam" id="PF14520">
    <property type="entry name" value="HHH_5"/>
    <property type="match status" value="1"/>
</dbReference>
<dbReference type="Pfam" id="PF00533">
    <property type="entry name" value="BRCT"/>
    <property type="match status" value="1"/>
</dbReference>
<dbReference type="InterPro" id="IPR013840">
    <property type="entry name" value="DNAligase_N"/>
</dbReference>
<dbReference type="InterPro" id="IPR001679">
    <property type="entry name" value="DNA_ligase"/>
</dbReference>
<dbReference type="SMART" id="SM00292">
    <property type="entry name" value="BRCT"/>
    <property type="match status" value="1"/>
</dbReference>
<dbReference type="SUPFAM" id="SSF52113">
    <property type="entry name" value="BRCT domain"/>
    <property type="match status" value="1"/>
</dbReference>
<dbReference type="GO" id="GO:0006260">
    <property type="term" value="P:DNA replication"/>
    <property type="evidence" value="ECO:0007669"/>
    <property type="project" value="UniProtKB-KW"/>
</dbReference>
<gene>
    <name evidence="14" type="primary">ligA</name>
    <name evidence="17" type="ORF">A2427_03870</name>
</gene>
<dbReference type="InterPro" id="IPR001357">
    <property type="entry name" value="BRCT_dom"/>
</dbReference>
<dbReference type="GO" id="GO:0046872">
    <property type="term" value="F:metal ion binding"/>
    <property type="evidence" value="ECO:0007669"/>
    <property type="project" value="UniProtKB-KW"/>
</dbReference>
<dbReference type="EC" id="6.5.1.2" evidence="2 14"/>
<dbReference type="Gene3D" id="1.10.287.610">
    <property type="entry name" value="Helix hairpin bin"/>
    <property type="match status" value="1"/>
</dbReference>
<dbReference type="EMBL" id="MHMN01000022">
    <property type="protein sequence ID" value="OGZ28307.1"/>
    <property type="molecule type" value="Genomic_DNA"/>
</dbReference>
<dbReference type="Gene3D" id="6.20.10.30">
    <property type="match status" value="1"/>
</dbReference>
<dbReference type="Gene3D" id="3.30.470.30">
    <property type="entry name" value="DNA ligase/mRNA capping enzyme"/>
    <property type="match status" value="1"/>
</dbReference>
<dbReference type="GO" id="GO:0006281">
    <property type="term" value="P:DNA repair"/>
    <property type="evidence" value="ECO:0007669"/>
    <property type="project" value="UniProtKB-KW"/>
</dbReference>
<dbReference type="InterPro" id="IPR033136">
    <property type="entry name" value="DNA_ligase_CS"/>
</dbReference>
<dbReference type="SUPFAM" id="SSF47781">
    <property type="entry name" value="RuvA domain 2-like"/>
    <property type="match status" value="1"/>
</dbReference>
<feature type="binding site" evidence="14">
    <location>
        <position position="312"/>
    </location>
    <ligand>
        <name>NAD(+)</name>
        <dbReference type="ChEBI" id="CHEBI:57540"/>
    </ligand>
</feature>
<feature type="binding site" evidence="14">
    <location>
        <position position="119"/>
    </location>
    <ligand>
        <name>NAD(+)</name>
        <dbReference type="ChEBI" id="CHEBI:57540"/>
    </ligand>
</feature>
<dbReference type="GO" id="GO:0005829">
    <property type="term" value="C:cytosol"/>
    <property type="evidence" value="ECO:0007669"/>
    <property type="project" value="TreeGrafter"/>
</dbReference>
<keyword evidence="4 14" id="KW-0436">Ligase</keyword>
<evidence type="ECO:0000256" key="12">
    <source>
        <dbReference type="ARBA" id="ARBA00034005"/>
    </source>
</evidence>
<feature type="binding site" evidence="14">
    <location>
        <position position="409"/>
    </location>
    <ligand>
        <name>Zn(2+)</name>
        <dbReference type="ChEBI" id="CHEBI:29105"/>
    </ligand>
</feature>
<dbReference type="Pfam" id="PF01653">
    <property type="entry name" value="DNA_ligase_aden"/>
    <property type="match status" value="1"/>
</dbReference>
<dbReference type="InterPro" id="IPR018239">
    <property type="entry name" value="DNA_ligase_AS"/>
</dbReference>
<dbReference type="SMART" id="SM00278">
    <property type="entry name" value="HhH1"/>
    <property type="match status" value="3"/>
</dbReference>
<dbReference type="PANTHER" id="PTHR23389">
    <property type="entry name" value="CHROMOSOME TRANSMISSION FIDELITY FACTOR 18"/>
    <property type="match status" value="1"/>
</dbReference>
<dbReference type="PROSITE" id="PS01056">
    <property type="entry name" value="DNA_LIGASE_N2"/>
    <property type="match status" value="1"/>
</dbReference>
<keyword evidence="5 14" id="KW-0235">DNA replication</keyword>
<dbReference type="PANTHER" id="PTHR23389:SF9">
    <property type="entry name" value="DNA LIGASE"/>
    <property type="match status" value="1"/>
</dbReference>
<evidence type="ECO:0000256" key="9">
    <source>
        <dbReference type="ARBA" id="ARBA00022842"/>
    </source>
</evidence>
<keyword evidence="14" id="KW-0464">Manganese</keyword>
<dbReference type="Pfam" id="PF03120">
    <property type="entry name" value="OB_DNA_ligase"/>
    <property type="match status" value="1"/>
</dbReference>
<comment type="caution">
    <text evidence="17">The sequence shown here is derived from an EMBL/GenBank/DDBJ whole genome shotgun (WGS) entry which is preliminary data.</text>
</comment>
<dbReference type="CDD" id="cd17748">
    <property type="entry name" value="BRCT_DNA_ligase_like"/>
    <property type="match status" value="1"/>
</dbReference>
<evidence type="ECO:0000313" key="17">
    <source>
        <dbReference type="EMBL" id="OGZ28307.1"/>
    </source>
</evidence>
<comment type="similarity">
    <text evidence="13 14">Belongs to the NAD-dependent DNA ligase family. LigA subfamily.</text>
</comment>
<dbReference type="PROSITE" id="PS01055">
    <property type="entry name" value="DNA_LIGASE_N1"/>
    <property type="match status" value="1"/>
</dbReference>
<dbReference type="Proteomes" id="UP000176326">
    <property type="component" value="Unassembled WGS sequence"/>
</dbReference>
<evidence type="ECO:0000256" key="13">
    <source>
        <dbReference type="ARBA" id="ARBA00060881"/>
    </source>
</evidence>
<keyword evidence="7 14" id="KW-0227">DNA damage</keyword>
<dbReference type="FunFam" id="3.30.470.30:FF:000001">
    <property type="entry name" value="DNA ligase"/>
    <property type="match status" value="1"/>
</dbReference>
<dbReference type="InterPro" id="IPR010994">
    <property type="entry name" value="RuvA_2-like"/>
</dbReference>
<feature type="active site" description="N6-AMP-lysine intermediate" evidence="14">
    <location>
        <position position="121"/>
    </location>
</feature>
<keyword evidence="6 14" id="KW-0479">Metal-binding</keyword>
<dbReference type="AlphaFoldDB" id="A0A1G2ERE8"/>
<evidence type="ECO:0000256" key="1">
    <source>
        <dbReference type="ARBA" id="ARBA00004067"/>
    </source>
</evidence>
<comment type="cofactor">
    <cofactor evidence="14">
        <name>Mg(2+)</name>
        <dbReference type="ChEBI" id="CHEBI:18420"/>
    </cofactor>
    <cofactor evidence="14">
        <name>Mn(2+)</name>
        <dbReference type="ChEBI" id="CHEBI:29035"/>
    </cofactor>
</comment>
<dbReference type="Gene3D" id="2.40.50.140">
    <property type="entry name" value="Nucleic acid-binding proteins"/>
    <property type="match status" value="1"/>
</dbReference>
<evidence type="ECO:0000256" key="5">
    <source>
        <dbReference type="ARBA" id="ARBA00022705"/>
    </source>
</evidence>
<organism evidence="17 18">
    <name type="scientific">Candidatus Nealsonbacteria bacterium RIFOXYC1_FULL_40_7</name>
    <dbReference type="NCBI Taxonomy" id="1801678"/>
    <lineage>
        <taxon>Bacteria</taxon>
        <taxon>Candidatus Nealsoniibacteriota</taxon>
    </lineage>
</organism>
<dbReference type="Pfam" id="PF12826">
    <property type="entry name" value="HHH_2"/>
    <property type="match status" value="1"/>
</dbReference>
<dbReference type="InterPro" id="IPR013839">
    <property type="entry name" value="DNAligase_adenylation"/>
</dbReference>
<dbReference type="InterPro" id="IPR012340">
    <property type="entry name" value="NA-bd_OB-fold"/>
</dbReference>
<comment type="function">
    <text evidence="1 14">DNA ligase that catalyzes the formation of phosphodiester linkages between 5'-phosphoryl and 3'-hydroxyl groups in double-stranded DNA using NAD as a coenzyme and as the energy source for the reaction. It is essential for DNA replication and repair of damaged DNA.</text>
</comment>
<reference evidence="17 18" key="1">
    <citation type="journal article" date="2016" name="Nat. Commun.">
        <title>Thousands of microbial genomes shed light on interconnected biogeochemical processes in an aquifer system.</title>
        <authorList>
            <person name="Anantharaman K."/>
            <person name="Brown C.T."/>
            <person name="Hug L.A."/>
            <person name="Sharon I."/>
            <person name="Castelle C.J."/>
            <person name="Probst A.J."/>
            <person name="Thomas B.C."/>
            <person name="Singh A."/>
            <person name="Wilkins M.J."/>
            <person name="Karaoz U."/>
            <person name="Brodie E.L."/>
            <person name="Williams K.H."/>
            <person name="Hubbard S.S."/>
            <person name="Banfield J.F."/>
        </authorList>
    </citation>
    <scope>NUCLEOTIDE SEQUENCE [LARGE SCALE GENOMIC DNA]</scope>
</reference>
<keyword evidence="9 14" id="KW-0460">Magnesium</keyword>
<dbReference type="NCBIfam" id="NF005932">
    <property type="entry name" value="PRK07956.1"/>
    <property type="match status" value="1"/>
</dbReference>
<keyword evidence="10 14" id="KW-0520">NAD</keyword>
<feature type="binding site" evidence="14">
    <location>
        <position position="429"/>
    </location>
    <ligand>
        <name>Zn(2+)</name>
        <dbReference type="ChEBI" id="CHEBI:29105"/>
    </ligand>
</feature>
<evidence type="ECO:0000256" key="6">
    <source>
        <dbReference type="ARBA" id="ARBA00022723"/>
    </source>
</evidence>
<comment type="caution">
    <text evidence="14">Lacks conserved residue(s) required for the propagation of feature annotation.</text>
</comment>
<evidence type="ECO:0000256" key="11">
    <source>
        <dbReference type="ARBA" id="ARBA00023204"/>
    </source>
</evidence>
<dbReference type="FunFam" id="1.10.150.20:FF:000006">
    <property type="entry name" value="DNA ligase"/>
    <property type="match status" value="1"/>
</dbReference>
<comment type="catalytic activity">
    <reaction evidence="12 14 15">
        <text>NAD(+) + (deoxyribonucleotide)n-3'-hydroxyl + 5'-phospho-(deoxyribonucleotide)m = (deoxyribonucleotide)n+m + AMP + beta-nicotinamide D-nucleotide.</text>
        <dbReference type="EC" id="6.5.1.2"/>
    </reaction>
</comment>
<protein>
    <recommendedName>
        <fullName evidence="3 14">DNA ligase</fullName>
        <ecNumber evidence="2 14">6.5.1.2</ecNumber>
    </recommendedName>
    <alternativeName>
        <fullName evidence="14">Polydeoxyribonucleotide synthase [NAD(+)]</fullName>
    </alternativeName>
</protein>
<dbReference type="InterPro" id="IPR036420">
    <property type="entry name" value="BRCT_dom_sf"/>
</dbReference>
<dbReference type="HAMAP" id="MF_01588">
    <property type="entry name" value="DNA_ligase_A"/>
    <property type="match status" value="1"/>
</dbReference>
<dbReference type="SMART" id="SM00532">
    <property type="entry name" value="LIGANc"/>
    <property type="match status" value="1"/>
</dbReference>
<evidence type="ECO:0000256" key="3">
    <source>
        <dbReference type="ARBA" id="ARBA00013308"/>
    </source>
</evidence>
<dbReference type="CDD" id="cd00114">
    <property type="entry name" value="LIGANc"/>
    <property type="match status" value="1"/>
</dbReference>
<dbReference type="InterPro" id="IPR041663">
    <property type="entry name" value="DisA/LigA_HHH"/>
</dbReference>
<dbReference type="FunFam" id="1.10.150.20:FF:000007">
    <property type="entry name" value="DNA ligase"/>
    <property type="match status" value="1"/>
</dbReference>
<evidence type="ECO:0000256" key="15">
    <source>
        <dbReference type="RuleBase" id="RU000618"/>
    </source>
</evidence>
<accession>A0A1G2ERE8</accession>
<dbReference type="Gene3D" id="3.40.50.10190">
    <property type="entry name" value="BRCT domain"/>
    <property type="match status" value="1"/>
</dbReference>
<dbReference type="GO" id="GO:0003911">
    <property type="term" value="F:DNA ligase (NAD+) activity"/>
    <property type="evidence" value="ECO:0007669"/>
    <property type="project" value="UniProtKB-UniRule"/>
</dbReference>
<dbReference type="SUPFAM" id="SSF56091">
    <property type="entry name" value="DNA ligase/mRNA capping enzyme, catalytic domain"/>
    <property type="match status" value="1"/>
</dbReference>
<evidence type="ECO:0000256" key="7">
    <source>
        <dbReference type="ARBA" id="ARBA00022763"/>
    </source>
</evidence>
<evidence type="ECO:0000256" key="4">
    <source>
        <dbReference type="ARBA" id="ARBA00022598"/>
    </source>
</evidence>
<dbReference type="Pfam" id="PF03119">
    <property type="entry name" value="DNA_ligase_ZBD"/>
    <property type="match status" value="1"/>
</dbReference>
<dbReference type="InterPro" id="IPR004149">
    <property type="entry name" value="Znf_DNAligase_C4"/>
</dbReference>
<evidence type="ECO:0000256" key="8">
    <source>
        <dbReference type="ARBA" id="ARBA00022833"/>
    </source>
</evidence>
<dbReference type="PIRSF" id="PIRSF001604">
    <property type="entry name" value="LigA"/>
    <property type="match status" value="1"/>
</dbReference>
<proteinExistence type="inferred from homology"/>
<dbReference type="SUPFAM" id="SSF50249">
    <property type="entry name" value="Nucleic acid-binding proteins"/>
    <property type="match status" value="1"/>
</dbReference>
<feature type="binding site" evidence="14">
    <location>
        <position position="142"/>
    </location>
    <ligand>
        <name>NAD(+)</name>
        <dbReference type="ChEBI" id="CHEBI:57540"/>
    </ligand>
</feature>
<feature type="domain" description="BRCT" evidence="16">
    <location>
        <begin position="584"/>
        <end position="661"/>
    </location>
</feature>
<feature type="binding site" evidence="14">
    <location>
        <position position="175"/>
    </location>
    <ligand>
        <name>NAD(+)</name>
        <dbReference type="ChEBI" id="CHEBI:57540"/>
    </ligand>
</feature>
<evidence type="ECO:0000256" key="2">
    <source>
        <dbReference type="ARBA" id="ARBA00012722"/>
    </source>
</evidence>
<dbReference type="NCBIfam" id="TIGR00575">
    <property type="entry name" value="dnlj"/>
    <property type="match status" value="1"/>
</dbReference>
<evidence type="ECO:0000256" key="14">
    <source>
        <dbReference type="HAMAP-Rule" id="MF_01588"/>
    </source>
</evidence>
<evidence type="ECO:0000259" key="16">
    <source>
        <dbReference type="PROSITE" id="PS50172"/>
    </source>
</evidence>
<dbReference type="FunFam" id="2.40.50.140:FF:000012">
    <property type="entry name" value="DNA ligase"/>
    <property type="match status" value="1"/>
</dbReference>
<dbReference type="InterPro" id="IPR004150">
    <property type="entry name" value="NAD_DNA_ligase_OB"/>
</dbReference>